<dbReference type="Proteomes" id="UP001207742">
    <property type="component" value="Unassembled WGS sequence"/>
</dbReference>
<dbReference type="PANTHER" id="PTHR39535:SF2">
    <property type="entry name" value="HTTM DOMAIN-CONTAINING PROTEIN"/>
    <property type="match status" value="1"/>
</dbReference>
<reference evidence="7 8" key="1">
    <citation type="submission" date="2022-10" db="EMBL/GenBank/DDBJ databases">
        <title>Chitinophaga nivalis PC15 sp. nov., isolated from Pyeongchang county, South Korea.</title>
        <authorList>
            <person name="Trinh H.N."/>
        </authorList>
    </citation>
    <scope>NUCLEOTIDE SEQUENCE [LARGE SCALE GENOMIC DNA]</scope>
    <source>
        <strain evidence="7 8">PC14</strain>
    </source>
</reference>
<dbReference type="InterPro" id="IPR011020">
    <property type="entry name" value="HTTM-like"/>
</dbReference>
<dbReference type="InterPro" id="IPR052964">
    <property type="entry name" value="Sporulation_signal_mat"/>
</dbReference>
<dbReference type="RefSeq" id="WP_264732425.1">
    <property type="nucleotide sequence ID" value="NZ_JAPDNR010000001.1"/>
</dbReference>
<dbReference type="EMBL" id="JAPDNS010000002">
    <property type="protein sequence ID" value="MCW3485717.1"/>
    <property type="molecule type" value="Genomic_DNA"/>
</dbReference>
<proteinExistence type="predicted"/>
<evidence type="ECO:0000313" key="7">
    <source>
        <dbReference type="EMBL" id="MCW3485717.1"/>
    </source>
</evidence>
<feature type="transmembrane region" description="Helical" evidence="5">
    <location>
        <begin position="72"/>
        <end position="103"/>
    </location>
</feature>
<evidence type="ECO:0000256" key="1">
    <source>
        <dbReference type="ARBA" id="ARBA00004127"/>
    </source>
</evidence>
<keyword evidence="8" id="KW-1185">Reference proteome</keyword>
<gene>
    <name evidence="7" type="ORF">OL497_17565</name>
</gene>
<feature type="domain" description="HTTM-like" evidence="6">
    <location>
        <begin position="8"/>
        <end position="278"/>
    </location>
</feature>
<dbReference type="SMART" id="SM00752">
    <property type="entry name" value="HTTM"/>
    <property type="match status" value="1"/>
</dbReference>
<feature type="transmembrane region" description="Helical" evidence="5">
    <location>
        <begin position="154"/>
        <end position="173"/>
    </location>
</feature>
<feature type="transmembrane region" description="Helical" evidence="5">
    <location>
        <begin position="123"/>
        <end position="142"/>
    </location>
</feature>
<feature type="transmembrane region" description="Helical" evidence="5">
    <location>
        <begin position="242"/>
        <end position="273"/>
    </location>
</feature>
<dbReference type="PANTHER" id="PTHR39535">
    <property type="entry name" value="SPORULATION-DELAYING PROTEIN SDPB"/>
    <property type="match status" value="1"/>
</dbReference>
<feature type="transmembrane region" description="Helical" evidence="5">
    <location>
        <begin position="213"/>
        <end position="235"/>
    </location>
</feature>
<organism evidence="7 8">
    <name type="scientific">Chitinophaga nivalis</name>
    <dbReference type="NCBI Taxonomy" id="2991709"/>
    <lineage>
        <taxon>Bacteria</taxon>
        <taxon>Pseudomonadati</taxon>
        <taxon>Bacteroidota</taxon>
        <taxon>Chitinophagia</taxon>
        <taxon>Chitinophagales</taxon>
        <taxon>Chitinophagaceae</taxon>
        <taxon>Chitinophaga</taxon>
    </lineage>
</organism>
<comment type="subcellular location">
    <subcellularLocation>
        <location evidence="1">Endomembrane system</location>
        <topology evidence="1">Multi-pass membrane protein</topology>
    </subcellularLocation>
</comment>
<evidence type="ECO:0000259" key="6">
    <source>
        <dbReference type="SMART" id="SM00752"/>
    </source>
</evidence>
<keyword evidence="2 5" id="KW-0812">Transmembrane</keyword>
<evidence type="ECO:0000256" key="5">
    <source>
        <dbReference type="SAM" id="Phobius"/>
    </source>
</evidence>
<evidence type="ECO:0000313" key="8">
    <source>
        <dbReference type="Proteomes" id="UP001207742"/>
    </source>
</evidence>
<evidence type="ECO:0000256" key="2">
    <source>
        <dbReference type="ARBA" id="ARBA00022692"/>
    </source>
</evidence>
<keyword evidence="4 5" id="KW-0472">Membrane</keyword>
<evidence type="ECO:0000256" key="3">
    <source>
        <dbReference type="ARBA" id="ARBA00022989"/>
    </source>
</evidence>
<name>A0ABT3IP48_9BACT</name>
<comment type="caution">
    <text evidence="7">The sequence shown here is derived from an EMBL/GenBank/DDBJ whole genome shotgun (WGS) entry which is preliminary data.</text>
</comment>
<protein>
    <recommendedName>
        <fullName evidence="6">HTTM-like domain-containing protein</fullName>
    </recommendedName>
</protein>
<accession>A0ABT3IP48</accession>
<keyword evidence="3 5" id="KW-1133">Transmembrane helix</keyword>
<evidence type="ECO:0000256" key="4">
    <source>
        <dbReference type="ARBA" id="ARBA00023136"/>
    </source>
</evidence>
<sequence length="305" mass="35653">MHTLFHHLTQTNTRSIYLSILRVALCLWLLKELTINWTSLELLYGTHSFLVAQNDILLTSIGVNIQYLREHYFVLIILYTTLVILYLLGIGRNLTAIFVFLLVELFQRMNNINLNGGDNLLKFMLLYLSFANTFQYLVLFNSHKVKKDPAVCNMLTNLAAYSIMFHLCLAYFISGISKAHADVWYNGVATYYTFSLERFKGTSYNEAIVSNGWIVLITTYATLLFELYFPVLIWVRKLRIPLIIVGICLHMGIYIFMMIYGFQIIFILTYGLFFTNEEYSKLFAFVKQRHPAIADFEMKYRRFLA</sequence>